<dbReference type="GO" id="GO:0005680">
    <property type="term" value="C:anaphase-promoting complex"/>
    <property type="evidence" value="ECO:0007669"/>
    <property type="project" value="InterPro"/>
</dbReference>
<evidence type="ECO:0000313" key="8">
    <source>
        <dbReference type="EMBL" id="CAB3398187.1"/>
    </source>
</evidence>
<evidence type="ECO:0000256" key="4">
    <source>
        <dbReference type="ARBA" id="ARBA00022776"/>
    </source>
</evidence>
<organism evidence="8 9">
    <name type="scientific">Caenorhabditis bovis</name>
    <dbReference type="NCBI Taxonomy" id="2654633"/>
    <lineage>
        <taxon>Eukaryota</taxon>
        <taxon>Metazoa</taxon>
        <taxon>Ecdysozoa</taxon>
        <taxon>Nematoda</taxon>
        <taxon>Chromadorea</taxon>
        <taxon>Rhabditida</taxon>
        <taxon>Rhabditina</taxon>
        <taxon>Rhabditomorpha</taxon>
        <taxon>Rhabditoidea</taxon>
        <taxon>Rhabditidae</taxon>
        <taxon>Peloderinae</taxon>
        <taxon>Caenorhabditis</taxon>
    </lineage>
</organism>
<dbReference type="AlphaFoldDB" id="A0A8S1EF94"/>
<dbReference type="InterPro" id="IPR008979">
    <property type="entry name" value="Galactose-bd-like_sf"/>
</dbReference>
<evidence type="ECO:0000256" key="3">
    <source>
        <dbReference type="ARBA" id="ARBA00022618"/>
    </source>
</evidence>
<evidence type="ECO:0000256" key="1">
    <source>
        <dbReference type="ARBA" id="ARBA00006762"/>
    </source>
</evidence>
<comment type="caution">
    <text evidence="8">The sequence shown here is derived from an EMBL/GenBank/DDBJ whole genome shotgun (WGS) entry which is preliminary data.</text>
</comment>
<dbReference type="EMBL" id="CADEPM010000001">
    <property type="protein sequence ID" value="CAB3398187.1"/>
    <property type="molecule type" value="Genomic_DNA"/>
</dbReference>
<evidence type="ECO:0000313" key="9">
    <source>
        <dbReference type="Proteomes" id="UP000494206"/>
    </source>
</evidence>
<feature type="domain" description="DOC" evidence="7">
    <location>
        <begin position="28"/>
        <end position="212"/>
    </location>
</feature>
<keyword evidence="9" id="KW-1185">Reference proteome</keyword>
<evidence type="ECO:0000256" key="5">
    <source>
        <dbReference type="ARBA" id="ARBA00022786"/>
    </source>
</evidence>
<dbReference type="Pfam" id="PF03256">
    <property type="entry name" value="ANAPC10"/>
    <property type="match status" value="1"/>
</dbReference>
<keyword evidence="6" id="KW-0131">Cell cycle</keyword>
<protein>
    <recommendedName>
        <fullName evidence="2">Anaphase-promoting complex subunit 10</fullName>
    </recommendedName>
</protein>
<evidence type="ECO:0000256" key="6">
    <source>
        <dbReference type="ARBA" id="ARBA00023306"/>
    </source>
</evidence>
<dbReference type="PROSITE" id="PS51284">
    <property type="entry name" value="DOC"/>
    <property type="match status" value="1"/>
</dbReference>
<gene>
    <name evidence="8" type="ORF">CBOVIS_LOCUS1495</name>
</gene>
<evidence type="ECO:0000259" key="7">
    <source>
        <dbReference type="PROSITE" id="PS51284"/>
    </source>
</evidence>
<dbReference type="GO" id="GO:0070979">
    <property type="term" value="P:protein K11-linked ubiquitination"/>
    <property type="evidence" value="ECO:0007669"/>
    <property type="project" value="TreeGrafter"/>
</dbReference>
<dbReference type="SUPFAM" id="SSF49785">
    <property type="entry name" value="Galactose-binding domain-like"/>
    <property type="match status" value="1"/>
</dbReference>
<dbReference type="PANTHER" id="PTHR12936:SF0">
    <property type="entry name" value="ANAPHASE-PROMOTING COMPLEX SUBUNIT 10"/>
    <property type="match status" value="1"/>
</dbReference>
<dbReference type="InterPro" id="IPR004939">
    <property type="entry name" value="APC_su10/DOC_dom"/>
</dbReference>
<dbReference type="Proteomes" id="UP000494206">
    <property type="component" value="Unassembled WGS sequence"/>
</dbReference>
<keyword evidence="4" id="KW-0498">Mitosis</keyword>
<dbReference type="GO" id="GO:0051301">
    <property type="term" value="P:cell division"/>
    <property type="evidence" value="ECO:0007669"/>
    <property type="project" value="UniProtKB-KW"/>
</dbReference>
<proteinExistence type="inferred from homology"/>
<keyword evidence="3" id="KW-0132">Cell division</keyword>
<dbReference type="InterPro" id="IPR016901">
    <property type="entry name" value="APC10/Doc1"/>
</dbReference>
<sequence length="225" mass="25849">MRRSQTYGESEDDDMSILRNPITRMAEMTIAAEKQSSSGWKYFIDDEKLIDVTHLGIITLSSVAVGYGVKELLDRSVGKYWKSNKAAPHTLFLEFQKVVDVAYVVIYLDYAHDESYCPEKIQIDMGWSSTNIFKTVTRTFEKPQGWQIFDMKDEKSHPTRGMLLTLTVLSNHEGGRDCTIRHFRAIGPEVSRFDPLVKLNSFKDDDDKFCDDTSILPFNIESNLR</sequence>
<dbReference type="OrthoDB" id="24948at2759"/>
<reference evidence="8 9" key="1">
    <citation type="submission" date="2020-04" db="EMBL/GenBank/DDBJ databases">
        <authorList>
            <person name="Laetsch R D."/>
            <person name="Stevens L."/>
            <person name="Kumar S."/>
            <person name="Blaxter L. M."/>
        </authorList>
    </citation>
    <scope>NUCLEOTIDE SEQUENCE [LARGE SCALE GENOMIC DNA]</scope>
</reference>
<dbReference type="PANTHER" id="PTHR12936">
    <property type="entry name" value="ANAPHASE-PROMOTING COMPLEX 10"/>
    <property type="match status" value="1"/>
</dbReference>
<dbReference type="Gene3D" id="2.60.120.260">
    <property type="entry name" value="Galactose-binding domain-like"/>
    <property type="match status" value="1"/>
</dbReference>
<dbReference type="SMART" id="SM01337">
    <property type="entry name" value="APC10"/>
    <property type="match status" value="1"/>
</dbReference>
<evidence type="ECO:0000256" key="2">
    <source>
        <dbReference type="ARBA" id="ARBA00013927"/>
    </source>
</evidence>
<accession>A0A8S1EF94</accession>
<keyword evidence="5" id="KW-0833">Ubl conjugation pathway</keyword>
<dbReference type="GO" id="GO:0031145">
    <property type="term" value="P:anaphase-promoting complex-dependent catabolic process"/>
    <property type="evidence" value="ECO:0007669"/>
    <property type="project" value="InterPro"/>
</dbReference>
<comment type="similarity">
    <text evidence="1">Belongs to the APC10 family.</text>
</comment>
<name>A0A8S1EF94_9PELO</name>